<evidence type="ECO:0000259" key="1">
    <source>
        <dbReference type="PROSITE" id="PS50835"/>
    </source>
</evidence>
<dbReference type="Proteomes" id="UP000271098">
    <property type="component" value="Unassembled WGS sequence"/>
</dbReference>
<evidence type="ECO:0000313" key="2">
    <source>
        <dbReference type="EMBL" id="VDN17713.1"/>
    </source>
</evidence>
<dbReference type="InterPro" id="IPR007110">
    <property type="entry name" value="Ig-like_dom"/>
</dbReference>
<dbReference type="WBParaSite" id="GPUH_0001064901-mRNA-1">
    <property type="protein sequence ID" value="GPUH_0001064901-mRNA-1"/>
    <property type="gene ID" value="GPUH_0001064901"/>
</dbReference>
<dbReference type="InterPro" id="IPR013098">
    <property type="entry name" value="Ig_I-set"/>
</dbReference>
<dbReference type="Gene3D" id="2.60.40.10">
    <property type="entry name" value="Immunoglobulins"/>
    <property type="match status" value="5"/>
</dbReference>
<dbReference type="SUPFAM" id="SSF48726">
    <property type="entry name" value="Immunoglobulin"/>
    <property type="match status" value="5"/>
</dbReference>
<organism evidence="4">
    <name type="scientific">Gongylonema pulchrum</name>
    <dbReference type="NCBI Taxonomy" id="637853"/>
    <lineage>
        <taxon>Eukaryota</taxon>
        <taxon>Metazoa</taxon>
        <taxon>Ecdysozoa</taxon>
        <taxon>Nematoda</taxon>
        <taxon>Chromadorea</taxon>
        <taxon>Rhabditida</taxon>
        <taxon>Spirurina</taxon>
        <taxon>Spiruromorpha</taxon>
        <taxon>Spiruroidea</taxon>
        <taxon>Gongylonematidae</taxon>
        <taxon>Gongylonema</taxon>
    </lineage>
</organism>
<dbReference type="PROSITE" id="PS50835">
    <property type="entry name" value="IG_LIKE"/>
    <property type="match status" value="1"/>
</dbReference>
<gene>
    <name evidence="2" type="ORF">GPUH_LOCUS10636</name>
</gene>
<feature type="domain" description="Ig-like" evidence="1">
    <location>
        <begin position="360"/>
        <end position="448"/>
    </location>
</feature>
<sequence length="820" mass="91653">MSMEKGGFATRDRDQLQLQQKRQLVEQDEVQIEKRVSESARSLPQAPVFTDKLPDEVSIAADENLVLSVGVKATPQADVKWNVNGFELKESKNVTVINESGQSTLIVRPPIRYGRYSVTAVNQYGMNTQATRVLRREEEQFEQVEEQVVVRQRLSLPPEFVENAISVSTSSALMDGWELVDEQHQSSRSADSLETVKYAKAVVATEGGGGAPLLPEPLRASTYTEQRYEETCSAKSEVFYEAPSKPGTLIIHEPLQATVATEVASVRSAGLTKLESAIERPRPPRVPPKPITPKIHEASTFTKRKYEEAVSVESDAVLYVPTPKAAREAETISRSEDEIMERKRFRIPVHRTTEPLPKRPFVLKQPEPEIRLKAGEKLVLESKVDSHPESQFKWYQNNFEVKASPHVLIESPSVNESRAVFMKPVSGTYKVVASNEHGSCTSVTRVVTEISEAYWEEESSISAIRPLPEKYEPKYQLVKRPRVEKRTDLPKAPQIVEGFAPMLKIRKDELLELRIVVDAIPEAKFQWLLNNFEVRQSQTVAIESPGPNVSQAVFREPISGRYEVIATNPLGQVSCSGKVLVEIAEELLVAPAQQIGPTELITGQSPVFIEALPSETQISSKQQEFQLSVLVEGTQPFTFRWFANGSLLSNSVEHQMINDVQRSTLVVRKTVVHSVDYAVEASNVYGAVWSQTVVKPSPAFEVETVSPEIVSPLSVPSEAYDTQRLLPRFTTELTSMDLLQDDDFTAHVTIDLDSSPCEFSWTLNSRDVRTIPGFHVESTFYESTLYLKSAKPKHSGELVVTAANKYGSAKSWAKMNVERC</sequence>
<evidence type="ECO:0000313" key="4">
    <source>
        <dbReference type="WBParaSite" id="GPUH_0001064901-mRNA-1"/>
    </source>
</evidence>
<dbReference type="PANTHER" id="PTHR47633">
    <property type="entry name" value="IMMUNOGLOBULIN"/>
    <property type="match status" value="1"/>
</dbReference>
<proteinExistence type="predicted"/>
<evidence type="ECO:0000313" key="3">
    <source>
        <dbReference type="Proteomes" id="UP000271098"/>
    </source>
</evidence>
<dbReference type="OrthoDB" id="5969272at2759"/>
<dbReference type="AlphaFoldDB" id="A0A183DPJ5"/>
<dbReference type="InterPro" id="IPR036179">
    <property type="entry name" value="Ig-like_dom_sf"/>
</dbReference>
<dbReference type="PANTHER" id="PTHR47633:SF4">
    <property type="entry name" value="MYOPALLADIN ISOFORM X1"/>
    <property type="match status" value="1"/>
</dbReference>
<reference evidence="4" key="1">
    <citation type="submission" date="2016-06" db="UniProtKB">
        <authorList>
            <consortium name="WormBaseParasite"/>
        </authorList>
    </citation>
    <scope>IDENTIFICATION</scope>
</reference>
<dbReference type="InterPro" id="IPR013783">
    <property type="entry name" value="Ig-like_fold"/>
</dbReference>
<protein>
    <submittedName>
        <fullName evidence="4">Ig-like domain-containing protein</fullName>
    </submittedName>
</protein>
<dbReference type="Pfam" id="PF07679">
    <property type="entry name" value="I-set"/>
    <property type="match status" value="4"/>
</dbReference>
<dbReference type="CDD" id="cd00096">
    <property type="entry name" value="Ig"/>
    <property type="match status" value="1"/>
</dbReference>
<name>A0A183DPJ5_9BILA</name>
<accession>A0A183DPJ5</accession>
<keyword evidence="3" id="KW-1185">Reference proteome</keyword>
<dbReference type="EMBL" id="UYRT01078072">
    <property type="protein sequence ID" value="VDN17713.1"/>
    <property type="molecule type" value="Genomic_DNA"/>
</dbReference>
<reference evidence="2 3" key="2">
    <citation type="submission" date="2018-11" db="EMBL/GenBank/DDBJ databases">
        <authorList>
            <consortium name="Pathogen Informatics"/>
        </authorList>
    </citation>
    <scope>NUCLEOTIDE SEQUENCE [LARGE SCALE GENOMIC DNA]</scope>
</reference>